<keyword evidence="1" id="KW-0812">Transmembrane</keyword>
<dbReference type="EMBL" id="GGEC01044188">
    <property type="protein sequence ID" value="MBX24672.1"/>
    <property type="molecule type" value="Transcribed_RNA"/>
</dbReference>
<evidence type="ECO:0000256" key="1">
    <source>
        <dbReference type="SAM" id="Phobius"/>
    </source>
</evidence>
<organism evidence="2">
    <name type="scientific">Rhizophora mucronata</name>
    <name type="common">Asiatic mangrove</name>
    <dbReference type="NCBI Taxonomy" id="61149"/>
    <lineage>
        <taxon>Eukaryota</taxon>
        <taxon>Viridiplantae</taxon>
        <taxon>Streptophyta</taxon>
        <taxon>Embryophyta</taxon>
        <taxon>Tracheophyta</taxon>
        <taxon>Spermatophyta</taxon>
        <taxon>Magnoliopsida</taxon>
        <taxon>eudicotyledons</taxon>
        <taxon>Gunneridae</taxon>
        <taxon>Pentapetalae</taxon>
        <taxon>rosids</taxon>
        <taxon>fabids</taxon>
        <taxon>Malpighiales</taxon>
        <taxon>Rhizophoraceae</taxon>
        <taxon>Rhizophora</taxon>
    </lineage>
</organism>
<name>A0A2P2M387_RHIMU</name>
<feature type="transmembrane region" description="Helical" evidence="1">
    <location>
        <begin position="25"/>
        <end position="51"/>
    </location>
</feature>
<accession>A0A2P2M387</accession>
<dbReference type="GO" id="GO:0005840">
    <property type="term" value="C:ribosome"/>
    <property type="evidence" value="ECO:0007669"/>
    <property type="project" value="UniProtKB-KW"/>
</dbReference>
<protein>
    <submittedName>
        <fullName evidence="2">40S ribosomal protein S3a</fullName>
    </submittedName>
</protein>
<proteinExistence type="predicted"/>
<keyword evidence="1" id="KW-1133">Transmembrane helix</keyword>
<sequence>MTRIMPTGRYALEQKMCKGGMCSQISGYVALGYAILLKGGKFCFFVLYVLLF</sequence>
<keyword evidence="2" id="KW-0689">Ribosomal protein</keyword>
<keyword evidence="1" id="KW-0472">Membrane</keyword>
<reference evidence="2" key="1">
    <citation type="submission" date="2018-02" db="EMBL/GenBank/DDBJ databases">
        <title>Rhizophora mucronata_Transcriptome.</title>
        <authorList>
            <person name="Meera S.P."/>
            <person name="Sreeshan A."/>
            <person name="Augustine A."/>
        </authorList>
    </citation>
    <scope>NUCLEOTIDE SEQUENCE</scope>
    <source>
        <tissue evidence="2">Leaf</tissue>
    </source>
</reference>
<dbReference type="AlphaFoldDB" id="A0A2P2M387"/>
<keyword evidence="2" id="KW-0687">Ribonucleoprotein</keyword>
<evidence type="ECO:0000313" key="2">
    <source>
        <dbReference type="EMBL" id="MBX24672.1"/>
    </source>
</evidence>